<evidence type="ECO:0000313" key="2">
    <source>
        <dbReference type="EMBL" id="KAJ0402923.1"/>
    </source>
</evidence>
<dbReference type="AlphaFoldDB" id="A0AAD5LM92"/>
<evidence type="ECO:0000313" key="3">
    <source>
        <dbReference type="Proteomes" id="UP001209570"/>
    </source>
</evidence>
<protein>
    <submittedName>
        <fullName evidence="2">Uncharacterized protein</fullName>
    </submittedName>
</protein>
<gene>
    <name evidence="2" type="ORF">P43SY_005908</name>
</gene>
<dbReference type="Proteomes" id="UP001209570">
    <property type="component" value="Unassembled WGS sequence"/>
</dbReference>
<feature type="transmembrane region" description="Helical" evidence="1">
    <location>
        <begin position="142"/>
        <end position="162"/>
    </location>
</feature>
<organism evidence="2 3">
    <name type="scientific">Pythium insidiosum</name>
    <name type="common">Pythiosis disease agent</name>
    <dbReference type="NCBI Taxonomy" id="114742"/>
    <lineage>
        <taxon>Eukaryota</taxon>
        <taxon>Sar</taxon>
        <taxon>Stramenopiles</taxon>
        <taxon>Oomycota</taxon>
        <taxon>Peronosporomycetes</taxon>
        <taxon>Pythiales</taxon>
        <taxon>Pythiaceae</taxon>
        <taxon>Pythium</taxon>
    </lineage>
</organism>
<sequence length="273" mass="30958">MRSDSLSAPRFISAERSYVMPLVGIDPSLTIARRTSPPPIRPISSMQFIALYGTGVWSFVALCFASFASQLRASGWAVRADEAGSPYVALIGTTFFVVATARYFQREILIALTRSFDFWFLSLQSITAALLLGDLYRWDERWINVVSWTVWFHWVLLFDALTPWVRQYLYLKKVSVAPVLLFALYSFTGAGLVLYGVENNVMHERVIWGHARVRTDTFFLGRVLTLWLWSLRLFGAIGVGDEEELVLVRDLLELAVDMSRSSEHAVVPMSLES</sequence>
<keyword evidence="1" id="KW-0812">Transmembrane</keyword>
<keyword evidence="3" id="KW-1185">Reference proteome</keyword>
<feature type="transmembrane region" description="Helical" evidence="1">
    <location>
        <begin position="217"/>
        <end position="239"/>
    </location>
</feature>
<dbReference type="EMBL" id="JAKCXM010000092">
    <property type="protein sequence ID" value="KAJ0402923.1"/>
    <property type="molecule type" value="Genomic_DNA"/>
</dbReference>
<name>A0AAD5LM92_PYTIN</name>
<keyword evidence="1" id="KW-1133">Transmembrane helix</keyword>
<reference evidence="2" key="1">
    <citation type="submission" date="2021-12" db="EMBL/GenBank/DDBJ databases">
        <title>Prjna785345.</title>
        <authorList>
            <person name="Rujirawat T."/>
            <person name="Krajaejun T."/>
        </authorList>
    </citation>
    <scope>NUCLEOTIDE SEQUENCE</scope>
    <source>
        <strain evidence="2">Pi057C3</strain>
    </source>
</reference>
<keyword evidence="1" id="KW-0472">Membrane</keyword>
<proteinExistence type="predicted"/>
<accession>A0AAD5LM92</accession>
<feature type="transmembrane region" description="Helical" evidence="1">
    <location>
        <begin position="174"/>
        <end position="197"/>
    </location>
</feature>
<feature type="transmembrane region" description="Helical" evidence="1">
    <location>
        <begin position="87"/>
        <end position="104"/>
    </location>
</feature>
<evidence type="ECO:0000256" key="1">
    <source>
        <dbReference type="SAM" id="Phobius"/>
    </source>
</evidence>
<comment type="caution">
    <text evidence="2">The sequence shown here is derived from an EMBL/GenBank/DDBJ whole genome shotgun (WGS) entry which is preliminary data.</text>
</comment>
<feature type="transmembrane region" description="Helical" evidence="1">
    <location>
        <begin position="48"/>
        <end position="67"/>
    </location>
</feature>